<protein>
    <submittedName>
        <fullName evidence="3">Haloacid dehalogenase-like hydrolase</fullName>
        <ecNumber evidence="3">3.-.-.-</ecNumber>
    </submittedName>
</protein>
<dbReference type="PANTHER" id="PTHR10000:SF8">
    <property type="entry name" value="HAD SUPERFAMILY HYDROLASE-LIKE, TYPE 3"/>
    <property type="match status" value="1"/>
</dbReference>
<keyword evidence="3" id="KW-0378">Hydrolase</keyword>
<reference evidence="3 4" key="1">
    <citation type="submission" date="2019-01" db="EMBL/GenBank/DDBJ databases">
        <authorList>
            <consortium name="Pathogen Informatics"/>
        </authorList>
    </citation>
    <scope>NUCLEOTIDE SEQUENCE [LARGE SCALE GENOMIC DNA]</scope>
    <source>
        <strain evidence="3 4">NCTC10122</strain>
    </source>
</reference>
<name>A0A449AA28_9BACT</name>
<organism evidence="3 4">
    <name type="scientific">Mycoplasmopsis bovigenitalium</name>
    <dbReference type="NCBI Taxonomy" id="2112"/>
    <lineage>
        <taxon>Bacteria</taxon>
        <taxon>Bacillati</taxon>
        <taxon>Mycoplasmatota</taxon>
        <taxon>Mycoplasmoidales</taxon>
        <taxon>Metamycoplasmataceae</taxon>
        <taxon>Mycoplasmopsis</taxon>
    </lineage>
</organism>
<accession>A0A449AA28</accession>
<dbReference type="InterPro" id="IPR006379">
    <property type="entry name" value="HAD-SF_hydro_IIB"/>
</dbReference>
<dbReference type="GO" id="GO:0005829">
    <property type="term" value="C:cytosol"/>
    <property type="evidence" value="ECO:0007669"/>
    <property type="project" value="TreeGrafter"/>
</dbReference>
<sequence length="346" mass="39946">MKKQFFLNNQDFINFNKNLILSFDEFKLKTGLSDLNNINLFTIFRIINQENNEYFFAKISKIDENVQFKKVILSLDDFDTFVFDMDGTLLDNNKKIVEKNLVALNKLREKGKNICIATGRAIFMLDKYLDQIPYNLPFLCANGSMVYDHKSLNLISESKIDKNVAYKIMDKCHELNLGYYVFLPSTLIGMNVENTSEYKLRRYDQTLKPGQWDLNVDRSYFDDKTICKILISFEPEEQQQDLDKIAEFIKNFNQIIGVQTQKNFFDIGEPCSKASALVFISDKYNINLEKTVAFGDANNDAPTFDVVALSCAPSNSMPNAINKATFVSKQDNNSAWINDFIEQNFQ</sequence>
<proteinExistence type="inferred from homology"/>
<dbReference type="PANTHER" id="PTHR10000">
    <property type="entry name" value="PHOSPHOSERINE PHOSPHATASE"/>
    <property type="match status" value="1"/>
</dbReference>
<dbReference type="SFLD" id="SFLDS00003">
    <property type="entry name" value="Haloacid_Dehalogenase"/>
    <property type="match status" value="1"/>
</dbReference>
<dbReference type="GO" id="GO:0016791">
    <property type="term" value="F:phosphatase activity"/>
    <property type="evidence" value="ECO:0007669"/>
    <property type="project" value="TreeGrafter"/>
</dbReference>
<dbReference type="InterPro" id="IPR000150">
    <property type="entry name" value="Cof"/>
</dbReference>
<dbReference type="AlphaFoldDB" id="A0A449AA28"/>
<dbReference type="Proteomes" id="UP000290942">
    <property type="component" value="Chromosome"/>
</dbReference>
<evidence type="ECO:0000256" key="2">
    <source>
        <dbReference type="ARBA" id="ARBA00034778"/>
    </source>
</evidence>
<dbReference type="SUPFAM" id="SSF56784">
    <property type="entry name" value="HAD-like"/>
    <property type="match status" value="1"/>
</dbReference>
<dbReference type="GO" id="GO:0000287">
    <property type="term" value="F:magnesium ion binding"/>
    <property type="evidence" value="ECO:0007669"/>
    <property type="project" value="TreeGrafter"/>
</dbReference>
<evidence type="ECO:0000313" key="4">
    <source>
        <dbReference type="Proteomes" id="UP000290942"/>
    </source>
</evidence>
<dbReference type="RefSeq" id="WP_129687851.1">
    <property type="nucleotide sequence ID" value="NZ_LR214970.1"/>
</dbReference>
<dbReference type="NCBIfam" id="TIGR00099">
    <property type="entry name" value="Cof-subfamily"/>
    <property type="match status" value="1"/>
</dbReference>
<dbReference type="Gene3D" id="3.40.50.1000">
    <property type="entry name" value="HAD superfamily/HAD-like"/>
    <property type="match status" value="1"/>
</dbReference>
<dbReference type="Pfam" id="PF08282">
    <property type="entry name" value="Hydrolase_3"/>
    <property type="match status" value="1"/>
</dbReference>
<dbReference type="EMBL" id="LR214970">
    <property type="protein sequence ID" value="VEU61030.1"/>
    <property type="molecule type" value="Genomic_DNA"/>
</dbReference>
<dbReference type="SFLD" id="SFLDG01140">
    <property type="entry name" value="C2.B:_Phosphomannomutase_and_P"/>
    <property type="match status" value="1"/>
</dbReference>
<comment type="similarity">
    <text evidence="2">Belongs to the HAD-like hydrolase superfamily. Cof family.</text>
</comment>
<dbReference type="InterPro" id="IPR036412">
    <property type="entry name" value="HAD-like_sf"/>
</dbReference>
<dbReference type="InterPro" id="IPR023214">
    <property type="entry name" value="HAD_sf"/>
</dbReference>
<dbReference type="NCBIfam" id="TIGR01484">
    <property type="entry name" value="HAD-SF-IIB"/>
    <property type="match status" value="1"/>
</dbReference>
<comment type="cofactor">
    <cofactor evidence="1">
        <name>Mg(2+)</name>
        <dbReference type="ChEBI" id="CHEBI:18420"/>
    </cofactor>
</comment>
<dbReference type="PROSITE" id="PS01229">
    <property type="entry name" value="COF_2"/>
    <property type="match status" value="1"/>
</dbReference>
<evidence type="ECO:0000313" key="3">
    <source>
        <dbReference type="EMBL" id="VEU61030.1"/>
    </source>
</evidence>
<gene>
    <name evidence="3" type="ORF">NCTC10122_00617</name>
</gene>
<dbReference type="Gene3D" id="3.30.1240.10">
    <property type="match status" value="1"/>
</dbReference>
<dbReference type="EC" id="3.-.-.-" evidence="3"/>
<evidence type="ECO:0000256" key="1">
    <source>
        <dbReference type="ARBA" id="ARBA00001946"/>
    </source>
</evidence>